<name>A0ABQ8GWJ2_9PEZI</name>
<feature type="region of interest" description="Disordered" evidence="1">
    <location>
        <begin position="90"/>
        <end position="118"/>
    </location>
</feature>
<accession>A0ABQ8GWJ2</accession>
<sequence length="199" mass="20528">MHRTCSFMYACVQSSYSVSDVAQADAVAAFGGAGAQRVAAAVRGGVVQAGAVGDAEGLGNARHAAAAVAGHVGGGRLRRLGGDGAFNHRREGRRARQRVVRRGRERQDGRLHRPRRGGAGTVAERLTTTAIRKAGRVLAVLGKGVLVAGAVGDAERVVVGVHLSDVKHGLPFGVVECLGPRDSLTLQAKSVLTGQELSL</sequence>
<evidence type="ECO:0000313" key="3">
    <source>
        <dbReference type="Proteomes" id="UP000774617"/>
    </source>
</evidence>
<dbReference type="Proteomes" id="UP000774617">
    <property type="component" value="Unassembled WGS sequence"/>
</dbReference>
<dbReference type="EMBL" id="JAGTJR010000001">
    <property type="protein sequence ID" value="KAH7064707.1"/>
    <property type="molecule type" value="Genomic_DNA"/>
</dbReference>
<comment type="caution">
    <text evidence="2">The sequence shown here is derived from an EMBL/GenBank/DDBJ whole genome shotgun (WGS) entry which is preliminary data.</text>
</comment>
<keyword evidence="3" id="KW-1185">Reference proteome</keyword>
<organism evidence="2 3">
    <name type="scientific">Macrophomina phaseolina</name>
    <dbReference type="NCBI Taxonomy" id="35725"/>
    <lineage>
        <taxon>Eukaryota</taxon>
        <taxon>Fungi</taxon>
        <taxon>Dikarya</taxon>
        <taxon>Ascomycota</taxon>
        <taxon>Pezizomycotina</taxon>
        <taxon>Dothideomycetes</taxon>
        <taxon>Dothideomycetes incertae sedis</taxon>
        <taxon>Botryosphaeriales</taxon>
        <taxon>Botryosphaeriaceae</taxon>
        <taxon>Macrophomina</taxon>
    </lineage>
</organism>
<evidence type="ECO:0000256" key="1">
    <source>
        <dbReference type="SAM" id="MobiDB-lite"/>
    </source>
</evidence>
<reference evidence="2 3" key="1">
    <citation type="journal article" date="2021" name="Nat. Commun.">
        <title>Genetic determinants of endophytism in the Arabidopsis root mycobiome.</title>
        <authorList>
            <person name="Mesny F."/>
            <person name="Miyauchi S."/>
            <person name="Thiergart T."/>
            <person name="Pickel B."/>
            <person name="Atanasova L."/>
            <person name="Karlsson M."/>
            <person name="Huettel B."/>
            <person name="Barry K.W."/>
            <person name="Haridas S."/>
            <person name="Chen C."/>
            <person name="Bauer D."/>
            <person name="Andreopoulos W."/>
            <person name="Pangilinan J."/>
            <person name="LaButti K."/>
            <person name="Riley R."/>
            <person name="Lipzen A."/>
            <person name="Clum A."/>
            <person name="Drula E."/>
            <person name="Henrissat B."/>
            <person name="Kohler A."/>
            <person name="Grigoriev I.V."/>
            <person name="Martin F.M."/>
            <person name="Hacquard S."/>
        </authorList>
    </citation>
    <scope>NUCLEOTIDE SEQUENCE [LARGE SCALE GENOMIC DNA]</scope>
    <source>
        <strain evidence="2 3">MPI-SDFR-AT-0080</strain>
    </source>
</reference>
<feature type="non-terminal residue" evidence="2">
    <location>
        <position position="1"/>
    </location>
</feature>
<proteinExistence type="predicted"/>
<evidence type="ECO:0000313" key="2">
    <source>
        <dbReference type="EMBL" id="KAH7064707.1"/>
    </source>
</evidence>
<protein>
    <submittedName>
        <fullName evidence="2">Uncharacterized protein</fullName>
    </submittedName>
</protein>
<feature type="compositionally biased region" description="Basic residues" evidence="1">
    <location>
        <begin position="90"/>
        <end position="104"/>
    </location>
</feature>
<gene>
    <name evidence="2" type="ORF">B0J12DRAFT_637634</name>
</gene>